<keyword evidence="7" id="KW-1185">Reference proteome</keyword>
<evidence type="ECO:0000256" key="2">
    <source>
        <dbReference type="ARBA" id="ARBA00022980"/>
    </source>
</evidence>
<organism evidence="6 7">
    <name type="scientific">Psittacicella melopsittaci</name>
    <dbReference type="NCBI Taxonomy" id="2028576"/>
    <lineage>
        <taxon>Bacteria</taxon>
        <taxon>Pseudomonadati</taxon>
        <taxon>Pseudomonadota</taxon>
        <taxon>Gammaproteobacteria</taxon>
        <taxon>Pasteurellales</taxon>
        <taxon>Psittacicellaceae</taxon>
        <taxon>Psittacicella</taxon>
    </lineage>
</organism>
<dbReference type="NCBIfam" id="TIGR00012">
    <property type="entry name" value="L29"/>
    <property type="match status" value="1"/>
</dbReference>
<comment type="similarity">
    <text evidence="1 5">Belongs to the universal ribosomal protein uL29 family.</text>
</comment>
<dbReference type="Gene3D" id="1.10.287.310">
    <property type="match status" value="1"/>
</dbReference>
<dbReference type="CDD" id="cd00427">
    <property type="entry name" value="Ribosomal_L29_HIP"/>
    <property type="match status" value="1"/>
</dbReference>
<evidence type="ECO:0000256" key="4">
    <source>
        <dbReference type="ARBA" id="ARBA00035204"/>
    </source>
</evidence>
<dbReference type="PROSITE" id="PS00579">
    <property type="entry name" value="RIBOSOMAL_L29"/>
    <property type="match status" value="1"/>
</dbReference>
<dbReference type="EMBL" id="NRJH01000045">
    <property type="protein sequence ID" value="RIY32179.1"/>
    <property type="molecule type" value="Genomic_DNA"/>
</dbReference>
<dbReference type="GO" id="GO:0003735">
    <property type="term" value="F:structural constituent of ribosome"/>
    <property type="evidence" value="ECO:0007669"/>
    <property type="project" value="InterPro"/>
</dbReference>
<dbReference type="RefSeq" id="WP_119497237.1">
    <property type="nucleotide sequence ID" value="NZ_NRJH01000045.1"/>
</dbReference>
<accession>A0A3A1Y4F0</accession>
<dbReference type="OrthoDB" id="5689731at2"/>
<reference evidence="6 7" key="1">
    <citation type="submission" date="2017-08" db="EMBL/GenBank/DDBJ databases">
        <title>Reclassification of Bisgaard taxon 37 and 44.</title>
        <authorList>
            <person name="Christensen H."/>
        </authorList>
    </citation>
    <scope>NUCLEOTIDE SEQUENCE [LARGE SCALE GENOMIC DNA]</scope>
    <source>
        <strain evidence="6 7">B96_4</strain>
    </source>
</reference>
<protein>
    <recommendedName>
        <fullName evidence="4 5">Large ribosomal subunit protein uL29</fullName>
    </recommendedName>
</protein>
<comment type="caution">
    <text evidence="6">The sequence shown here is derived from an EMBL/GenBank/DDBJ whole genome shotgun (WGS) entry which is preliminary data.</text>
</comment>
<evidence type="ECO:0000256" key="1">
    <source>
        <dbReference type="ARBA" id="ARBA00009254"/>
    </source>
</evidence>
<dbReference type="HAMAP" id="MF_00374">
    <property type="entry name" value="Ribosomal_uL29"/>
    <property type="match status" value="1"/>
</dbReference>
<evidence type="ECO:0000256" key="3">
    <source>
        <dbReference type="ARBA" id="ARBA00023274"/>
    </source>
</evidence>
<evidence type="ECO:0000256" key="5">
    <source>
        <dbReference type="HAMAP-Rule" id="MF_00374"/>
    </source>
</evidence>
<dbReference type="InterPro" id="IPR001854">
    <property type="entry name" value="Ribosomal_uL29"/>
</dbReference>
<keyword evidence="2 5" id="KW-0689">Ribosomal protein</keyword>
<keyword evidence="3 5" id="KW-0687">Ribonucleoprotein</keyword>
<evidence type="ECO:0000313" key="7">
    <source>
        <dbReference type="Proteomes" id="UP000266258"/>
    </source>
</evidence>
<gene>
    <name evidence="5 6" type="primary">rpmC</name>
    <name evidence="6" type="ORF">CJP74_05280</name>
</gene>
<evidence type="ECO:0000313" key="6">
    <source>
        <dbReference type="EMBL" id="RIY32179.1"/>
    </source>
</evidence>
<dbReference type="GO" id="GO:1990904">
    <property type="term" value="C:ribonucleoprotein complex"/>
    <property type="evidence" value="ECO:0007669"/>
    <property type="project" value="UniProtKB-KW"/>
</dbReference>
<dbReference type="AlphaFoldDB" id="A0A3A1Y4F0"/>
<sequence length="54" mass="6280">MSEKDLNQELVEARTTLFGLRQQLKTRQLEKTNLVKKARRDVARLLTQLNKAGK</sequence>
<dbReference type="Proteomes" id="UP000266258">
    <property type="component" value="Unassembled WGS sequence"/>
</dbReference>
<dbReference type="GO" id="GO:0005840">
    <property type="term" value="C:ribosome"/>
    <property type="evidence" value="ECO:0007669"/>
    <property type="project" value="UniProtKB-KW"/>
</dbReference>
<dbReference type="GO" id="GO:0006412">
    <property type="term" value="P:translation"/>
    <property type="evidence" value="ECO:0007669"/>
    <property type="project" value="UniProtKB-UniRule"/>
</dbReference>
<dbReference type="InterPro" id="IPR036049">
    <property type="entry name" value="Ribosomal_uL29_sf"/>
</dbReference>
<name>A0A3A1Y4F0_9GAMM</name>
<dbReference type="InterPro" id="IPR018254">
    <property type="entry name" value="Ribosomal_uL29_CS"/>
</dbReference>
<dbReference type="Pfam" id="PF00831">
    <property type="entry name" value="Ribosomal_L29"/>
    <property type="match status" value="1"/>
</dbReference>
<dbReference type="SUPFAM" id="SSF46561">
    <property type="entry name" value="Ribosomal protein L29 (L29p)"/>
    <property type="match status" value="1"/>
</dbReference>
<proteinExistence type="inferred from homology"/>